<organism evidence="1 2">
    <name type="scientific">Georgfuchsia toluolica</name>
    <dbReference type="NCBI Taxonomy" id="424218"/>
    <lineage>
        <taxon>Bacteria</taxon>
        <taxon>Pseudomonadati</taxon>
        <taxon>Pseudomonadota</taxon>
        <taxon>Betaproteobacteria</taxon>
        <taxon>Nitrosomonadales</taxon>
        <taxon>Sterolibacteriaceae</taxon>
        <taxon>Georgfuchsia</taxon>
    </lineage>
</organism>
<accession>A0A916J2S3</accession>
<dbReference type="EMBL" id="CAJQUM010000001">
    <property type="protein sequence ID" value="CAG4883094.1"/>
    <property type="molecule type" value="Genomic_DNA"/>
</dbReference>
<sequence length="404" mass="46267">MSKKYIQRGFWAMKENVLVDAKKYRYKAEWARASGGAFTSAQRNGWLAEACSHMTSPKVPMGYWTLLRLKENSQQYQTPADWKKANASAYATASARGWLEDCCAHMTRERLPSGYWTKERVIESALGFSTVAAWSLVAGDAYDAAKRNGWIKDATAHMVKIVSHGEHTMYSFLLQHDIAFEYQKRFGDLRDKKHLPFDFYLPTFRLVIEFQGRQHFETSKTSMYRKNLAGQQRRDALKRSYAERIGLHYLELDCSKVKEIESAIISKLTDIAAMKGKPLKWTKHALTENEKKILASLGIWTKEAILVDALKYGCIRDWKACGNAAYQVACVNGWKEEATSHMAQLQKPKGYWTKERVLEDARLFTGVMEWFGANQSAWATAQRNGWLPEATAHMTRRVQTKKSA</sequence>
<reference evidence="1" key="1">
    <citation type="submission" date="2021-04" db="EMBL/GenBank/DDBJ databases">
        <authorList>
            <person name="Hornung B."/>
        </authorList>
    </citation>
    <scope>NUCLEOTIDE SEQUENCE</scope>
    <source>
        <strain evidence="1">G5G6</strain>
    </source>
</reference>
<dbReference type="Gene3D" id="3.40.960.10">
    <property type="entry name" value="VSR Endonuclease"/>
    <property type="match status" value="1"/>
</dbReference>
<evidence type="ECO:0000313" key="1">
    <source>
        <dbReference type="EMBL" id="CAG4883094.1"/>
    </source>
</evidence>
<protein>
    <submittedName>
        <fullName evidence="1">Uncharacterized protein</fullName>
    </submittedName>
</protein>
<evidence type="ECO:0000313" key="2">
    <source>
        <dbReference type="Proteomes" id="UP000742786"/>
    </source>
</evidence>
<comment type="caution">
    <text evidence="1">The sequence shown here is derived from an EMBL/GenBank/DDBJ whole genome shotgun (WGS) entry which is preliminary data.</text>
</comment>
<dbReference type="Proteomes" id="UP000742786">
    <property type="component" value="Unassembled WGS sequence"/>
</dbReference>
<keyword evidence="2" id="KW-1185">Reference proteome</keyword>
<name>A0A916J2S3_9PROT</name>
<proteinExistence type="predicted"/>
<gene>
    <name evidence="1" type="ORF">GTOL_10976</name>
</gene>
<dbReference type="AlphaFoldDB" id="A0A916J2S3"/>